<sequence length="95" mass="11061">MRIDISKVANKQKTYEIGDIICIDNDVYTLVHIPLSDLGSKKYMLLGADSYTLANGQWEDIDEMMSNLDKRLNTPWQHFPKDEYKLVLQKVVDRL</sequence>
<dbReference type="EMBL" id="KJ489398">
    <property type="protein sequence ID" value="AHZ09893.1"/>
    <property type="molecule type" value="Genomic_DNA"/>
</dbReference>
<evidence type="ECO:0000313" key="1">
    <source>
        <dbReference type="EMBL" id="AHZ09893.1"/>
    </source>
</evidence>
<protein>
    <submittedName>
        <fullName evidence="1">Uncharacterized protein</fullName>
    </submittedName>
</protein>
<accession>A0A024B1M2</accession>
<organism evidence="1 2">
    <name type="scientific">Bacillus phage Evoli</name>
    <dbReference type="NCBI Taxonomy" id="1486658"/>
    <lineage>
        <taxon>Viruses</taxon>
        <taxon>Duplodnaviria</taxon>
        <taxon>Heunggongvirae</taxon>
        <taxon>Uroviricota</taxon>
        <taxon>Caudoviricetes</taxon>
        <taxon>Herelleviridae</taxon>
        <taxon>Bastillevirinae</taxon>
        <taxon>Bastillevirus</taxon>
        <taxon>Bastillevirus evoli</taxon>
    </lineage>
</organism>
<evidence type="ECO:0000313" key="2">
    <source>
        <dbReference type="Proteomes" id="UP000026901"/>
    </source>
</evidence>
<name>A0A024B1M2_9CAUD</name>
<dbReference type="GeneID" id="19525510"/>
<proteinExistence type="predicted"/>
<keyword evidence="2" id="KW-1185">Reference proteome</keyword>
<reference evidence="2" key="1">
    <citation type="submission" date="2014-09" db="EMBL/GenBank/DDBJ databases">
        <authorList>
            <person name="Sauder A.B."/>
            <person name="McKenzie Q.R."/>
            <person name="Temple L.M."/>
            <person name="Alexis B.K."/>
            <person name="Al-Atrache Z."/>
            <person name="Lewis L.O."/>
            <person name="Loesser-Casey K.E."/>
            <person name="Mitchell K.J."/>
        </authorList>
    </citation>
    <scope>NUCLEOTIDE SEQUENCE [LARGE SCALE GENOMIC DNA]</scope>
</reference>
<dbReference type="Proteomes" id="UP000026901">
    <property type="component" value="Segment"/>
</dbReference>
<dbReference type="KEGG" id="vg:19525510"/>
<dbReference type="RefSeq" id="YP_009035690.1">
    <property type="nucleotide sequence ID" value="NC_024207.1"/>
</dbReference>